<sequence>MEGLAGPTLDRPGEKALWVGTRSAGLRQPDVGGQGLDGRGFGGVGEALSAGGAECAVPVDQVGTPFVGETDLIEAVASGPVAARRRGPWASPDGAPSDACSAACTGTPENVVPPADTARFGRCPFVLCSRIGTVRLTRPEASERYRMRSVADRLPKGIIPDGGGLAGGRSCGWWGGRVEALTKC</sequence>
<keyword evidence="2" id="KW-1185">Reference proteome</keyword>
<organism evidence="1 2">
    <name type="scientific">Kitasatospora cystarginea</name>
    <dbReference type="NCBI Taxonomy" id="58350"/>
    <lineage>
        <taxon>Bacteria</taxon>
        <taxon>Bacillati</taxon>
        <taxon>Actinomycetota</taxon>
        <taxon>Actinomycetes</taxon>
        <taxon>Kitasatosporales</taxon>
        <taxon>Streptomycetaceae</taxon>
        <taxon>Kitasatospora</taxon>
    </lineage>
</organism>
<dbReference type="EMBL" id="BAAATR010000002">
    <property type="protein sequence ID" value="GAA2229721.1"/>
    <property type="molecule type" value="Genomic_DNA"/>
</dbReference>
<comment type="caution">
    <text evidence="1">The sequence shown here is derived from an EMBL/GenBank/DDBJ whole genome shotgun (WGS) entry which is preliminary data.</text>
</comment>
<proteinExistence type="predicted"/>
<gene>
    <name evidence="1" type="ORF">GCM10010430_07120</name>
</gene>
<reference evidence="2" key="1">
    <citation type="journal article" date="2019" name="Int. J. Syst. Evol. Microbiol.">
        <title>The Global Catalogue of Microorganisms (GCM) 10K type strain sequencing project: providing services to taxonomists for standard genome sequencing and annotation.</title>
        <authorList>
            <consortium name="The Broad Institute Genomics Platform"/>
            <consortium name="The Broad Institute Genome Sequencing Center for Infectious Disease"/>
            <person name="Wu L."/>
            <person name="Ma J."/>
        </authorList>
    </citation>
    <scope>NUCLEOTIDE SEQUENCE [LARGE SCALE GENOMIC DNA]</scope>
    <source>
        <strain evidence="2">JCM 7356</strain>
    </source>
</reference>
<protein>
    <submittedName>
        <fullName evidence="1">Uncharacterized protein</fullName>
    </submittedName>
</protein>
<name>A0ABP5Q9X6_9ACTN</name>
<evidence type="ECO:0000313" key="2">
    <source>
        <dbReference type="Proteomes" id="UP001500305"/>
    </source>
</evidence>
<dbReference type="Proteomes" id="UP001500305">
    <property type="component" value="Unassembled WGS sequence"/>
</dbReference>
<evidence type="ECO:0000313" key="1">
    <source>
        <dbReference type="EMBL" id="GAA2229721.1"/>
    </source>
</evidence>
<accession>A0ABP5Q9X6</accession>